<dbReference type="InterPro" id="IPR012334">
    <property type="entry name" value="Pectin_lyas_fold"/>
</dbReference>
<dbReference type="EMBL" id="CP080764">
    <property type="protein sequence ID" value="QYY41312.1"/>
    <property type="molecule type" value="Genomic_DNA"/>
</dbReference>
<accession>A0ABX8Y6M9</accession>
<keyword evidence="2" id="KW-1185">Reference proteome</keyword>
<dbReference type="GeneID" id="97141728"/>
<dbReference type="Proteomes" id="UP000826616">
    <property type="component" value="Chromosome"/>
</dbReference>
<dbReference type="SUPFAM" id="SSF51126">
    <property type="entry name" value="Pectin lyase-like"/>
    <property type="match status" value="1"/>
</dbReference>
<keyword evidence="1" id="KW-0378">Hydrolase</keyword>
<sequence>MMNKYFFITLGLMIFVLNACLFQEKVQAKTVINGSDYEANFDGVQDDTAAIQNAINMAPEGFIIQLPVPKLRLR</sequence>
<dbReference type="RefSeq" id="WP_057898709.1">
    <property type="nucleotide sequence ID" value="NZ_CP080764.1"/>
</dbReference>
<dbReference type="Gene3D" id="2.160.20.10">
    <property type="entry name" value="Single-stranded right-handed beta-helix, Pectin lyase-like"/>
    <property type="match status" value="1"/>
</dbReference>
<gene>
    <name evidence="1" type="ORF">K3F53_10140</name>
</gene>
<name>A0ABX8Y6M9_ANETH</name>
<evidence type="ECO:0000313" key="1">
    <source>
        <dbReference type="EMBL" id="QYY41312.1"/>
    </source>
</evidence>
<organism evidence="1 2">
    <name type="scientific">Aneurinibacillus thermoaerophilus</name>
    <dbReference type="NCBI Taxonomy" id="143495"/>
    <lineage>
        <taxon>Bacteria</taxon>
        <taxon>Bacillati</taxon>
        <taxon>Bacillota</taxon>
        <taxon>Bacilli</taxon>
        <taxon>Bacillales</taxon>
        <taxon>Paenibacillaceae</taxon>
        <taxon>Aneurinibacillus group</taxon>
        <taxon>Aneurinibacillus</taxon>
    </lineage>
</organism>
<proteinExistence type="predicted"/>
<dbReference type="InterPro" id="IPR011050">
    <property type="entry name" value="Pectin_lyase_fold/virulence"/>
</dbReference>
<dbReference type="GO" id="GO:0016787">
    <property type="term" value="F:hydrolase activity"/>
    <property type="evidence" value="ECO:0007669"/>
    <property type="project" value="UniProtKB-KW"/>
</dbReference>
<protein>
    <submittedName>
        <fullName evidence="1">Glycoside hydrolase family 55 protein</fullName>
    </submittedName>
</protein>
<reference evidence="1 2" key="1">
    <citation type="submission" date="2021-08" db="EMBL/GenBank/DDBJ databases">
        <title>Complete genome sequence of the strain Aneurinibacillus thermoaerophilus CCM 8960.</title>
        <authorList>
            <person name="Musilova J."/>
            <person name="Kourilova X."/>
            <person name="Pernicova I."/>
            <person name="Bezdicek M."/>
            <person name="Lengerova M."/>
            <person name="Obruca S."/>
            <person name="Sedlar K."/>
        </authorList>
    </citation>
    <scope>NUCLEOTIDE SEQUENCE [LARGE SCALE GENOMIC DNA]</scope>
    <source>
        <strain evidence="1 2">CCM 8960</strain>
    </source>
</reference>
<evidence type="ECO:0000313" key="2">
    <source>
        <dbReference type="Proteomes" id="UP000826616"/>
    </source>
</evidence>